<evidence type="ECO:0000256" key="11">
    <source>
        <dbReference type="SAM" id="MobiDB-lite"/>
    </source>
</evidence>
<keyword evidence="14" id="KW-1185">Reference proteome</keyword>
<evidence type="ECO:0000256" key="5">
    <source>
        <dbReference type="ARBA" id="ARBA00022729"/>
    </source>
</evidence>
<dbReference type="PANTHER" id="PTHR12145:SF41">
    <property type="entry name" value="MANNAN ENDO-1,6-ALPHA-MANNOSIDASE"/>
    <property type="match status" value="1"/>
</dbReference>
<dbReference type="GO" id="GO:0012505">
    <property type="term" value="C:endomembrane system"/>
    <property type="evidence" value="ECO:0007669"/>
    <property type="project" value="UniProtKB-SubCell"/>
</dbReference>
<comment type="similarity">
    <text evidence="3 10">Belongs to the glycosyl hydrolase 76 family.</text>
</comment>
<dbReference type="EMBL" id="CP063406">
    <property type="protein sequence ID" value="QSZ31407.1"/>
    <property type="molecule type" value="Genomic_DNA"/>
</dbReference>
<dbReference type="InterPro" id="IPR008928">
    <property type="entry name" value="6-hairpin_glycosidase_sf"/>
</dbReference>
<evidence type="ECO:0000256" key="12">
    <source>
        <dbReference type="SAM" id="Phobius"/>
    </source>
</evidence>
<keyword evidence="6 10" id="KW-0378">Hydrolase</keyword>
<name>A0A8A3PAG9_9HELO</name>
<dbReference type="Pfam" id="PF03663">
    <property type="entry name" value="Glyco_hydro_76"/>
    <property type="match status" value="1"/>
</dbReference>
<dbReference type="GO" id="GO:0016052">
    <property type="term" value="P:carbohydrate catabolic process"/>
    <property type="evidence" value="ECO:0007669"/>
    <property type="project" value="InterPro"/>
</dbReference>
<keyword evidence="12" id="KW-1133">Transmembrane helix</keyword>
<dbReference type="FunFam" id="1.50.10.20:FF:000006">
    <property type="entry name" value="Mannan endo-1,6-alpha-mannosidase"/>
    <property type="match status" value="1"/>
</dbReference>
<dbReference type="InterPro" id="IPR014480">
    <property type="entry name" value="Mannan-1_6-alpha_mannosidase"/>
</dbReference>
<evidence type="ECO:0000256" key="9">
    <source>
        <dbReference type="ARBA" id="ARBA00023295"/>
    </source>
</evidence>
<dbReference type="GO" id="GO:0009272">
    <property type="term" value="P:fungal-type cell wall biogenesis"/>
    <property type="evidence" value="ECO:0007669"/>
    <property type="project" value="TreeGrafter"/>
</dbReference>
<dbReference type="EC" id="3.2.1.101" evidence="4 10"/>
<dbReference type="OrthoDB" id="4187847at2759"/>
<protein>
    <recommendedName>
        <fullName evidence="4 10">Mannan endo-1,6-alpha-mannosidase</fullName>
        <ecNumber evidence="4 10">3.2.1.101</ecNumber>
    </recommendedName>
</protein>
<proteinExistence type="inferred from homology"/>
<feature type="transmembrane region" description="Helical" evidence="12">
    <location>
        <begin position="436"/>
        <end position="458"/>
    </location>
</feature>
<dbReference type="InterPro" id="IPR005198">
    <property type="entry name" value="Glyco_hydro_76"/>
</dbReference>
<organism evidence="13 14">
    <name type="scientific">Monilinia vaccinii-corymbosi</name>
    <dbReference type="NCBI Taxonomy" id="61207"/>
    <lineage>
        <taxon>Eukaryota</taxon>
        <taxon>Fungi</taxon>
        <taxon>Dikarya</taxon>
        <taxon>Ascomycota</taxon>
        <taxon>Pezizomycotina</taxon>
        <taxon>Leotiomycetes</taxon>
        <taxon>Helotiales</taxon>
        <taxon>Sclerotiniaceae</taxon>
        <taxon>Monilinia</taxon>
    </lineage>
</organism>
<evidence type="ECO:0000256" key="8">
    <source>
        <dbReference type="ARBA" id="ARBA00023180"/>
    </source>
</evidence>
<dbReference type="PANTHER" id="PTHR12145">
    <property type="entry name" value="MANNAN ENDO-1,6-ALPHA-MANNOSIDASE DCW1"/>
    <property type="match status" value="1"/>
</dbReference>
<evidence type="ECO:0000256" key="1">
    <source>
        <dbReference type="ARBA" id="ARBA00001452"/>
    </source>
</evidence>
<dbReference type="GO" id="GO:0008496">
    <property type="term" value="F:mannan endo-1,6-alpha-mannosidase activity"/>
    <property type="evidence" value="ECO:0007669"/>
    <property type="project" value="UniProtKB-UniRule"/>
</dbReference>
<evidence type="ECO:0000256" key="3">
    <source>
        <dbReference type="ARBA" id="ARBA00009699"/>
    </source>
</evidence>
<keyword evidence="7 12" id="KW-0472">Membrane</keyword>
<evidence type="ECO:0000256" key="4">
    <source>
        <dbReference type="ARBA" id="ARBA00012350"/>
    </source>
</evidence>
<feature type="region of interest" description="Disordered" evidence="11">
    <location>
        <begin position="401"/>
        <end position="429"/>
    </location>
</feature>
<evidence type="ECO:0000256" key="2">
    <source>
        <dbReference type="ARBA" id="ARBA00004308"/>
    </source>
</evidence>
<accession>A0A8A3PAG9</accession>
<evidence type="ECO:0000313" key="14">
    <source>
        <dbReference type="Proteomes" id="UP000672032"/>
    </source>
</evidence>
<dbReference type="SUPFAM" id="SSF48208">
    <property type="entry name" value="Six-hairpin glycosidases"/>
    <property type="match status" value="1"/>
</dbReference>
<reference evidence="13" key="1">
    <citation type="submission" date="2020-10" db="EMBL/GenBank/DDBJ databases">
        <title>Genome Sequence of Monilinia vaccinii-corymbosi Sheds Light on Mummy Berry Disease Infection of Blueberry and Mating Type.</title>
        <authorList>
            <person name="Yow A.G."/>
            <person name="Zhang Y."/>
            <person name="Bansal K."/>
            <person name="Eacker S.M."/>
            <person name="Sullivan S."/>
            <person name="Liachko I."/>
            <person name="Cubeta M.A."/>
            <person name="Rollins J.A."/>
            <person name="Ashrafi H."/>
        </authorList>
    </citation>
    <scope>NUCLEOTIDE SEQUENCE</scope>
    <source>
        <strain evidence="13">RL-1</strain>
    </source>
</reference>
<keyword evidence="5" id="KW-0732">Signal</keyword>
<dbReference type="Proteomes" id="UP000672032">
    <property type="component" value="Chromosome 2"/>
</dbReference>
<sequence>MRVSGGEVLAYTAAICSTCSSLVGALTMDLSSEESIKTAASDVAYDMMKYYTGNNTGDVAGNLPDPYYWWEAGAMFGIMIDYWYYTRDTTYNAEVKEALLHQAGNQYDFMPLNQTKTEGNDDQGFWGMAVMSAAEANFDNPDSGIPGWLAMAQAVFNDMAARWDESTCGGGLRWQIFTFNAGYNYKNSIANGCFFNLGARLARYTGNSSYADWAEKVFSWEQSVGLVGAGYQVYDGSSDVDNCSSVDHVQWTYNSGIYLFGAAMMYNYTNGSSLWKTRTEGLLNASSVFFKDNIMFEVACEDTPAGCDTDQQTFKAYLSRWMAGTTKVAPFTEATIMRYIKASAQAAAKQCDGGESGRACGEHWTAGSTYDGKYGVGEQMSALSVIQATLIGSAPDLVTNDNGGTSVGNSAGGSGSGSSTKNDGSADKPITSRDRLGAGFLTAIVLAGVLGGIGFMIIG</sequence>
<comment type="catalytic activity">
    <reaction evidence="1 10">
        <text>Random hydrolysis of (1-&gt;6)-alpha-D-mannosidic linkages in unbranched (1-&gt;6)-mannans.</text>
        <dbReference type="EC" id="3.2.1.101"/>
    </reaction>
</comment>
<keyword evidence="8" id="KW-0325">Glycoprotein</keyword>
<comment type="subcellular location">
    <subcellularLocation>
        <location evidence="2">Endomembrane system</location>
    </subcellularLocation>
</comment>
<gene>
    <name evidence="13" type="ORF">DSL72_000972</name>
</gene>
<dbReference type="AlphaFoldDB" id="A0A8A3PAG9"/>
<evidence type="ECO:0000313" key="13">
    <source>
        <dbReference type="EMBL" id="QSZ31407.1"/>
    </source>
</evidence>
<evidence type="ECO:0000256" key="10">
    <source>
        <dbReference type="PIRNR" id="PIRNR016302"/>
    </source>
</evidence>
<evidence type="ECO:0000256" key="6">
    <source>
        <dbReference type="ARBA" id="ARBA00022801"/>
    </source>
</evidence>
<evidence type="ECO:0000256" key="7">
    <source>
        <dbReference type="ARBA" id="ARBA00023136"/>
    </source>
</evidence>
<dbReference type="PIRSF" id="PIRSF016302">
    <property type="entry name" value="Man_a_manosd"/>
    <property type="match status" value="1"/>
</dbReference>
<keyword evidence="12" id="KW-0812">Transmembrane</keyword>
<dbReference type="Gene3D" id="1.50.10.20">
    <property type="match status" value="1"/>
</dbReference>
<keyword evidence="9 10" id="KW-0326">Glycosidase</keyword>